<dbReference type="OrthoDB" id="198822at2"/>
<dbReference type="AlphaFoldDB" id="A0A1H6L9X3"/>
<evidence type="ECO:0000313" key="3">
    <source>
        <dbReference type="EMBL" id="SEH85317.1"/>
    </source>
</evidence>
<dbReference type="InterPro" id="IPR011990">
    <property type="entry name" value="TPR-like_helical_dom_sf"/>
</dbReference>
<gene>
    <name evidence="3" type="ORF">PYTT_1219</name>
</gene>
<dbReference type="SUPFAM" id="SSF48452">
    <property type="entry name" value="TPR-like"/>
    <property type="match status" value="1"/>
</dbReference>
<organism evidence="3 4">
    <name type="scientific">Akkermansia glycaniphila</name>
    <dbReference type="NCBI Taxonomy" id="1679444"/>
    <lineage>
        <taxon>Bacteria</taxon>
        <taxon>Pseudomonadati</taxon>
        <taxon>Verrucomicrobiota</taxon>
        <taxon>Verrucomicrobiia</taxon>
        <taxon>Verrucomicrobiales</taxon>
        <taxon>Akkermansiaceae</taxon>
        <taxon>Akkermansia</taxon>
    </lineage>
</organism>
<dbReference type="KEGG" id="agl:PYTT_1219"/>
<protein>
    <submittedName>
        <fullName evidence="3">Tetratricopeptide-like helical domain</fullName>
    </submittedName>
</protein>
<accession>A0A1H6L9X3</accession>
<feature type="signal peptide" evidence="2">
    <location>
        <begin position="1"/>
        <end position="18"/>
    </location>
</feature>
<feature type="region of interest" description="Disordered" evidence="1">
    <location>
        <begin position="474"/>
        <end position="518"/>
    </location>
</feature>
<dbReference type="RefSeq" id="WP_141675817.1">
    <property type="nucleotide sequence ID" value="NZ_LIGX01000026.1"/>
</dbReference>
<keyword evidence="2" id="KW-0732">Signal</keyword>
<feature type="compositionally biased region" description="Basic residues" evidence="1">
    <location>
        <begin position="505"/>
        <end position="518"/>
    </location>
</feature>
<sequence length="551" mass="60483">MNIRTACAFLLASLPLHAAEQGTEAPPAWEAPSSFSFVVDTPDAALQDEVLAGLHDLVCYWDEEAYRHFSEVLRYDRACAMAHWGLAMSTLQDPSRKAERDASLAALGILEEQGRLLPREKGYASVLAALLRGSATEATASAKMLAERFRGDPLARLFHILLVRDGYDDLGLPRSGQTEAIQAADALLKEHPDKHAFCFIRALLEETAPQASEAALGAARKVVELAPSHPVSHHLLGHLLFRNGRLEEAQAEFLRAAELFKARDEQYASGGKNGRTYDRSDGYLRSMLYLATTMWCRHRDADADAIMRKLLLQPYADRHSAAPGSAIRRWEIRTLPLRLMIAAHRPYDKEKLAEWDKLAGSGRAAANPLPADTFYGLLKAYAVAAGQGRANDVSRAQNSLLMASRLQQQFTQPSTGNRAREDGEISLFTRALTTAHVAAMEARSATSGQAETAWNQYADDARRAATLLLPPAMPSRSAAAPEKETPAAQPGAPSAAPASGEPRKARAVKKASKPASRKTCKGKKWHKCLFFAAFHLARIDIRHFFIIISYW</sequence>
<feature type="compositionally biased region" description="Low complexity" evidence="1">
    <location>
        <begin position="474"/>
        <end position="500"/>
    </location>
</feature>
<dbReference type="Gene3D" id="1.25.40.10">
    <property type="entry name" value="Tetratricopeptide repeat domain"/>
    <property type="match status" value="1"/>
</dbReference>
<evidence type="ECO:0000256" key="1">
    <source>
        <dbReference type="SAM" id="MobiDB-lite"/>
    </source>
</evidence>
<dbReference type="Proteomes" id="UP000176204">
    <property type="component" value="Chromosome I"/>
</dbReference>
<evidence type="ECO:0000256" key="2">
    <source>
        <dbReference type="SAM" id="SignalP"/>
    </source>
</evidence>
<name>A0A1H6L9X3_9BACT</name>
<dbReference type="STRING" id="1679444.PYTT_1219"/>
<feature type="chain" id="PRO_5009604505" evidence="2">
    <location>
        <begin position="19"/>
        <end position="551"/>
    </location>
</feature>
<evidence type="ECO:0000313" key="4">
    <source>
        <dbReference type="Proteomes" id="UP000176204"/>
    </source>
</evidence>
<proteinExistence type="predicted"/>
<keyword evidence="4" id="KW-1185">Reference proteome</keyword>
<reference evidence="4" key="1">
    <citation type="submission" date="2016-09" db="EMBL/GenBank/DDBJ databases">
        <authorList>
            <person name="Koehorst J."/>
        </authorList>
    </citation>
    <scope>NUCLEOTIDE SEQUENCE [LARGE SCALE GENOMIC DNA]</scope>
</reference>
<dbReference type="EMBL" id="LT629973">
    <property type="protein sequence ID" value="SEH85317.1"/>
    <property type="molecule type" value="Genomic_DNA"/>
</dbReference>